<accession>B0RB15</accession>
<evidence type="ECO:0000256" key="2">
    <source>
        <dbReference type="SAM" id="Phobius"/>
    </source>
</evidence>
<dbReference type="HOGENOM" id="CLU_398329_0_0_11"/>
<organism evidence="3 4">
    <name type="scientific">Clavibacter sepedonicus</name>
    <name type="common">Clavibacter michiganensis subsp. sepedonicus</name>
    <dbReference type="NCBI Taxonomy" id="31964"/>
    <lineage>
        <taxon>Bacteria</taxon>
        <taxon>Bacillati</taxon>
        <taxon>Actinomycetota</taxon>
        <taxon>Actinomycetes</taxon>
        <taxon>Micrococcales</taxon>
        <taxon>Microbacteriaceae</taxon>
        <taxon>Clavibacter</taxon>
    </lineage>
</organism>
<keyword evidence="2" id="KW-0472">Membrane</keyword>
<reference evidence="3 4" key="1">
    <citation type="journal article" date="2008" name="J. Bacteriol.">
        <title>Genome of the actinomycete plant pathogen Clavibacter michiganensis subsp. sepedonicus suggests recent niche adaptation.</title>
        <authorList>
            <person name="Bentley S.D."/>
            <person name="Corton C."/>
            <person name="Brown S.E."/>
            <person name="Barron A."/>
            <person name="Clark L."/>
            <person name="Doggett J."/>
            <person name="Harris B."/>
            <person name="Ormond D."/>
            <person name="Quail M.A."/>
            <person name="May G."/>
            <person name="Francis D."/>
            <person name="Knudson D."/>
            <person name="Parkhill J."/>
            <person name="Ishimaru C.A."/>
        </authorList>
    </citation>
    <scope>NUCLEOTIDE SEQUENCE [LARGE SCALE GENOMIC DNA]</scope>
    <source>
        <strain evidence="4">ATCC 33113 / DSM 20744 / JCM 9667 / LMG 2889 / ICMP 2535 / C-1</strain>
    </source>
</reference>
<evidence type="ECO:0000256" key="1">
    <source>
        <dbReference type="SAM" id="MobiDB-lite"/>
    </source>
</evidence>
<dbReference type="AlphaFoldDB" id="B0RB15"/>
<evidence type="ECO:0000313" key="3">
    <source>
        <dbReference type="EMBL" id="CAQ02863.1"/>
    </source>
</evidence>
<sequence length="691" mass="70483">MAGRRLPLLSAHDQVSRRVHPVARRRPTRDAPGARGRRRLAAAVLGIVIAFALSACGAVIDTTMSVDAGGSGSRQMTVTLNQQDLAKVPGGSAAIDASIRRHLPSPLAYSGISATADGGITATFTLAFSSPADYSGEVAALLSSRTGSSAPRLAVTDSALVQGIELQESFTSSDLLGWMFSGLIADSVVDGSEGVGSLREEGRAAIVFAGERHADVGDPLSYSHEENHGFDGVSMATDASDPGRITRTITFRAEQGRDQADLARLDAFVRGAVPAGGEVAAPEPGTWTLAFTGDAAAIQADTTTALGGGATRFAVDISPRADDPSQEVMQLTDTASCAAVCAVDAIGRSGVPDRFTAGADYSPESMDVGSMDVGSTTAGPVSFVLSPPISSLASHLSIGSSGNVTGTTTIVVPKSSADAVGDGFLQRYRPDPDVGTIASDAGPDSTTYTVSIAGSSVEDFTDRYARWAPGASVGARLVDDGLLVQHSEYAIDPGFDALASGHRVLDGTDVTLDLPFGSWVAGAQGGSGADGARITVVRTSSLTPAGVAAVAVLALALAVGLALLIRRRRAVAARVATARARLDAALAARRRTRLDERLPIEPSLGADAVEHGSLLAFPAPSAMAGVLTGALDVDPPPEVVSGPPHRGALAMAPPPRSTVPVPGPTLLDARPTSATTSTTTRTTDRTDTWGA</sequence>
<gene>
    <name evidence="3" type="ordered locus">CMS2791</name>
</gene>
<proteinExistence type="predicted"/>
<feature type="region of interest" description="Disordered" evidence="1">
    <location>
        <begin position="1"/>
        <end position="35"/>
    </location>
</feature>
<dbReference type="eggNOG" id="ENOG5032WI4">
    <property type="taxonomic scope" value="Bacteria"/>
</dbReference>
<keyword evidence="2" id="KW-0812">Transmembrane</keyword>
<name>B0RB15_CLASE</name>
<evidence type="ECO:0000313" key="4">
    <source>
        <dbReference type="Proteomes" id="UP000001318"/>
    </source>
</evidence>
<dbReference type="EMBL" id="AM849034">
    <property type="protein sequence ID" value="CAQ02863.1"/>
    <property type="molecule type" value="Genomic_DNA"/>
</dbReference>
<feature type="compositionally biased region" description="Basic residues" evidence="1">
    <location>
        <begin position="17"/>
        <end position="27"/>
    </location>
</feature>
<dbReference type="KEGG" id="cms:CMS2791"/>
<feature type="compositionally biased region" description="Pro residues" evidence="1">
    <location>
        <begin position="652"/>
        <end position="663"/>
    </location>
</feature>
<protein>
    <submittedName>
        <fullName evidence="3">Membrane protein</fullName>
    </submittedName>
</protein>
<dbReference type="Proteomes" id="UP000001318">
    <property type="component" value="Chromosome"/>
</dbReference>
<feature type="transmembrane region" description="Helical" evidence="2">
    <location>
        <begin position="40"/>
        <end position="60"/>
    </location>
</feature>
<feature type="transmembrane region" description="Helical" evidence="2">
    <location>
        <begin position="545"/>
        <end position="565"/>
    </location>
</feature>
<feature type="compositionally biased region" description="Basic and acidic residues" evidence="1">
    <location>
        <begin position="682"/>
        <end position="691"/>
    </location>
</feature>
<feature type="region of interest" description="Disordered" evidence="1">
    <location>
        <begin position="639"/>
        <end position="691"/>
    </location>
</feature>
<keyword evidence="2" id="KW-1133">Transmembrane helix</keyword>
<feature type="compositionally biased region" description="Low complexity" evidence="1">
    <location>
        <begin position="672"/>
        <end position="681"/>
    </location>
</feature>
<dbReference type="STRING" id="31964.CMS2791"/>
<keyword evidence="4" id="KW-1185">Reference proteome</keyword>